<dbReference type="PANTHER" id="PTHR31874:SF1">
    <property type="entry name" value="ZINC FINGER PROTEIN CONSTANS-LIKE 6"/>
    <property type="match status" value="1"/>
</dbReference>
<dbReference type="CDD" id="cd19821">
    <property type="entry name" value="Bbox1_BBX-like"/>
    <property type="match status" value="1"/>
</dbReference>
<comment type="subcellular location">
    <subcellularLocation>
        <location evidence="1 8">Nucleus</location>
    </subcellularLocation>
</comment>
<dbReference type="PANTHER" id="PTHR31874">
    <property type="entry name" value="CCT MOTIF FAMILY PROTEIN, EXPRESSED"/>
    <property type="match status" value="1"/>
</dbReference>
<evidence type="ECO:0000256" key="4">
    <source>
        <dbReference type="ARBA" id="ARBA00022771"/>
    </source>
</evidence>
<evidence type="ECO:0000256" key="8">
    <source>
        <dbReference type="PROSITE-ProRule" id="PRU00357"/>
    </source>
</evidence>
<evidence type="ECO:0000313" key="13">
    <source>
        <dbReference type="Proteomes" id="UP000639772"/>
    </source>
</evidence>
<proteinExistence type="inferred from homology"/>
<accession>A0A835VDL6</accession>
<name>A0A835VDL6_VANPL</name>
<dbReference type="EMBL" id="JADCNM010000002">
    <property type="protein sequence ID" value="KAG0494887.1"/>
    <property type="molecule type" value="Genomic_DNA"/>
</dbReference>
<keyword evidence="6 8" id="KW-0539">Nucleus</keyword>
<dbReference type="Pfam" id="PF00643">
    <property type="entry name" value="zf-B_box"/>
    <property type="match status" value="1"/>
</dbReference>
<dbReference type="Pfam" id="PF06203">
    <property type="entry name" value="CCT"/>
    <property type="match status" value="1"/>
</dbReference>
<evidence type="ECO:0000256" key="2">
    <source>
        <dbReference type="ARBA" id="ARBA00010024"/>
    </source>
</evidence>
<feature type="region of interest" description="Disordered" evidence="9">
    <location>
        <begin position="135"/>
        <end position="158"/>
    </location>
</feature>
<dbReference type="InterPro" id="IPR000315">
    <property type="entry name" value="Znf_B-box"/>
</dbReference>
<evidence type="ECO:0000256" key="9">
    <source>
        <dbReference type="SAM" id="MobiDB-lite"/>
    </source>
</evidence>
<dbReference type="PROSITE" id="PS50119">
    <property type="entry name" value="ZF_BBOX"/>
    <property type="match status" value="1"/>
</dbReference>
<evidence type="ECO:0000256" key="5">
    <source>
        <dbReference type="ARBA" id="ARBA00022833"/>
    </source>
</evidence>
<dbReference type="PROSITE" id="PS51017">
    <property type="entry name" value="CCT"/>
    <property type="match status" value="1"/>
</dbReference>
<protein>
    <submittedName>
        <fullName evidence="12">Uncharacterized protein</fullName>
    </submittedName>
</protein>
<dbReference type="SMART" id="SM00336">
    <property type="entry name" value="BBOX"/>
    <property type="match status" value="1"/>
</dbReference>
<keyword evidence="4 7" id="KW-0863">Zinc-finger</keyword>
<dbReference type="InterPro" id="IPR010402">
    <property type="entry name" value="CCT_domain"/>
</dbReference>
<dbReference type="InterPro" id="IPR049808">
    <property type="entry name" value="CONSTANS-like_Bbox1"/>
</dbReference>
<reference evidence="12 13" key="1">
    <citation type="journal article" date="2020" name="Nat. Food">
        <title>A phased Vanilla planifolia genome enables genetic improvement of flavour and production.</title>
        <authorList>
            <person name="Hasing T."/>
            <person name="Tang H."/>
            <person name="Brym M."/>
            <person name="Khazi F."/>
            <person name="Huang T."/>
            <person name="Chambers A.H."/>
        </authorList>
    </citation>
    <scope>NUCLEOTIDE SEQUENCE [LARGE SCALE GENOMIC DNA]</scope>
    <source>
        <tissue evidence="12">Leaf</tissue>
    </source>
</reference>
<evidence type="ECO:0000259" key="10">
    <source>
        <dbReference type="PROSITE" id="PS50119"/>
    </source>
</evidence>
<comment type="caution">
    <text evidence="12">The sequence shown here is derived from an EMBL/GenBank/DDBJ whole genome shotgun (WGS) entry which is preliminary data.</text>
</comment>
<dbReference type="InterPro" id="IPR052453">
    <property type="entry name" value="CONSTANS-like_ZF"/>
</dbReference>
<feature type="domain" description="CCT" evidence="11">
    <location>
        <begin position="335"/>
        <end position="377"/>
    </location>
</feature>
<dbReference type="AlphaFoldDB" id="A0A835VDL6"/>
<dbReference type="OrthoDB" id="153872at2759"/>
<organism evidence="12 13">
    <name type="scientific">Vanilla planifolia</name>
    <name type="common">Vanilla</name>
    <dbReference type="NCBI Taxonomy" id="51239"/>
    <lineage>
        <taxon>Eukaryota</taxon>
        <taxon>Viridiplantae</taxon>
        <taxon>Streptophyta</taxon>
        <taxon>Embryophyta</taxon>
        <taxon>Tracheophyta</taxon>
        <taxon>Spermatophyta</taxon>
        <taxon>Magnoliopsida</taxon>
        <taxon>Liliopsida</taxon>
        <taxon>Asparagales</taxon>
        <taxon>Orchidaceae</taxon>
        <taxon>Vanilloideae</taxon>
        <taxon>Vanilleae</taxon>
        <taxon>Vanilla</taxon>
    </lineage>
</organism>
<gene>
    <name evidence="12" type="ORF">HPP92_005881</name>
</gene>
<dbReference type="GO" id="GO:0008270">
    <property type="term" value="F:zinc ion binding"/>
    <property type="evidence" value="ECO:0007669"/>
    <property type="project" value="UniProtKB-KW"/>
</dbReference>
<comment type="similarity">
    <text evidence="2">Belongs to the CONSTANS family.</text>
</comment>
<evidence type="ECO:0000256" key="7">
    <source>
        <dbReference type="PROSITE-ProRule" id="PRU00024"/>
    </source>
</evidence>
<dbReference type="GO" id="GO:0006355">
    <property type="term" value="P:regulation of DNA-templated transcription"/>
    <property type="evidence" value="ECO:0007669"/>
    <property type="project" value="TreeGrafter"/>
</dbReference>
<dbReference type="GO" id="GO:0005634">
    <property type="term" value="C:nucleus"/>
    <property type="evidence" value="ECO:0007669"/>
    <property type="project" value="UniProtKB-SubCell"/>
</dbReference>
<evidence type="ECO:0000256" key="1">
    <source>
        <dbReference type="ARBA" id="ARBA00004123"/>
    </source>
</evidence>
<feature type="domain" description="B box-type" evidence="10">
    <location>
        <begin position="22"/>
        <end position="69"/>
    </location>
</feature>
<dbReference type="Proteomes" id="UP000639772">
    <property type="component" value="Unassembled WGS sequence"/>
</dbReference>
<keyword evidence="3" id="KW-0479">Metal-binding</keyword>
<evidence type="ECO:0000259" key="11">
    <source>
        <dbReference type="PROSITE" id="PS51017"/>
    </source>
</evidence>
<keyword evidence="5" id="KW-0862">Zinc</keyword>
<sequence>MSHHHSVKRPPPVATASAVGGKTARACDGCLRRRARWYCAADDAFLCQPCDSTVHSANQVARRHERLRVKGCSGGGGGCSIAPAWHHGFKRKARTPRQHHHAKLVVPELETSAGDEEEEEQLLYRVPVFNPGLDIRSPARAGEPKPPPQAKTGFADSSATAGVDFISSEAEMEEFSADMESLLGRGLDGGEAFGINDLGLVDTAEGGGRPAAVKPEVGGYARDGGFDFEMEVDLSRETLELDIGCGSPAMAEEEKPETATERGKQVPSRLALQLDYDAVVAAWSALGRSPWTSGKRPLLRPEEFWLECVGMWSGGGRGRGGGEIVGGIHVADVGREARVSRYREKRRTRLFSKKIRYEVRKLNAEKRPRMKGRFVKRTTFAAANADGGGGGVTFAY</sequence>
<evidence type="ECO:0000313" key="12">
    <source>
        <dbReference type="EMBL" id="KAG0494887.1"/>
    </source>
</evidence>
<evidence type="ECO:0000256" key="3">
    <source>
        <dbReference type="ARBA" id="ARBA00022723"/>
    </source>
</evidence>
<evidence type="ECO:0000256" key="6">
    <source>
        <dbReference type="ARBA" id="ARBA00023242"/>
    </source>
</evidence>